<name>A0A4Y1RSA6_PRUDU</name>
<proteinExistence type="predicted"/>
<dbReference type="EMBL" id="AP019303">
    <property type="protein sequence ID" value="BBH07244.1"/>
    <property type="molecule type" value="Genomic_DNA"/>
</dbReference>
<reference evidence="2" key="1">
    <citation type="journal article" date="2019" name="Science">
        <title>Mutation of a bHLH transcription factor allowed almond domestication.</title>
        <authorList>
            <person name="Sanchez-Perez R."/>
            <person name="Pavan S."/>
            <person name="Mazzeo R."/>
            <person name="Moldovan C."/>
            <person name="Aiese Cigliano R."/>
            <person name="Del Cueto J."/>
            <person name="Ricciardi F."/>
            <person name="Lotti C."/>
            <person name="Ricciardi L."/>
            <person name="Dicenta F."/>
            <person name="Lopez-Marques R.L."/>
            <person name="Lindberg Moller B."/>
        </authorList>
    </citation>
    <scope>NUCLEOTIDE SEQUENCE</scope>
</reference>
<sequence>MAKIDDSTNGGDDEGNPSAEVTKTTIQSARFEIEKVNETNNFAMWQCEKLWTTLETKYLKKSTENHLHLKSNLYRFQYKDGTKMIRHLEDFNKL</sequence>
<protein>
    <recommendedName>
        <fullName evidence="3">Transposable element protein</fullName>
    </recommendedName>
</protein>
<accession>A0A4Y1RSA6</accession>
<organism evidence="2">
    <name type="scientific">Prunus dulcis</name>
    <name type="common">Almond</name>
    <name type="synonym">Amygdalus dulcis</name>
    <dbReference type="NCBI Taxonomy" id="3755"/>
    <lineage>
        <taxon>Eukaryota</taxon>
        <taxon>Viridiplantae</taxon>
        <taxon>Streptophyta</taxon>
        <taxon>Embryophyta</taxon>
        <taxon>Tracheophyta</taxon>
        <taxon>Spermatophyta</taxon>
        <taxon>Magnoliopsida</taxon>
        <taxon>eudicotyledons</taxon>
        <taxon>Gunneridae</taxon>
        <taxon>Pentapetalae</taxon>
        <taxon>rosids</taxon>
        <taxon>fabids</taxon>
        <taxon>Rosales</taxon>
        <taxon>Rosaceae</taxon>
        <taxon>Amygdaloideae</taxon>
        <taxon>Amygdaleae</taxon>
        <taxon>Prunus</taxon>
    </lineage>
</organism>
<dbReference type="AlphaFoldDB" id="A0A4Y1RSA6"/>
<evidence type="ECO:0000256" key="1">
    <source>
        <dbReference type="SAM" id="MobiDB-lite"/>
    </source>
</evidence>
<feature type="region of interest" description="Disordered" evidence="1">
    <location>
        <begin position="1"/>
        <end position="24"/>
    </location>
</feature>
<evidence type="ECO:0000313" key="2">
    <source>
        <dbReference type="EMBL" id="BBH07244.1"/>
    </source>
</evidence>
<gene>
    <name evidence="2" type="ORF">Prudu_019121</name>
</gene>
<evidence type="ECO:0008006" key="3">
    <source>
        <dbReference type="Google" id="ProtNLM"/>
    </source>
</evidence>